<evidence type="ECO:0000313" key="1">
    <source>
        <dbReference type="EMBL" id="WNR44412.1"/>
    </source>
</evidence>
<keyword evidence="2" id="KW-1185">Reference proteome</keyword>
<dbReference type="AlphaFoldDB" id="A0AA96LNK3"/>
<proteinExistence type="predicted"/>
<dbReference type="RefSeq" id="WP_314799989.1">
    <property type="nucleotide sequence ID" value="NZ_CP130319.1"/>
</dbReference>
<accession>A0AA96LNK3</accession>
<evidence type="ECO:0000313" key="2">
    <source>
        <dbReference type="Proteomes" id="UP001304650"/>
    </source>
</evidence>
<protein>
    <submittedName>
        <fullName evidence="1">Uncharacterized protein</fullName>
    </submittedName>
</protein>
<organism evidence="1 2">
    <name type="scientific">Paenibacillus roseopurpureus</name>
    <dbReference type="NCBI Taxonomy" id="2918901"/>
    <lineage>
        <taxon>Bacteria</taxon>
        <taxon>Bacillati</taxon>
        <taxon>Bacillota</taxon>
        <taxon>Bacilli</taxon>
        <taxon>Bacillales</taxon>
        <taxon>Paenibacillaceae</taxon>
        <taxon>Paenibacillus</taxon>
    </lineage>
</organism>
<reference evidence="1" key="1">
    <citation type="submission" date="2022-02" db="EMBL/GenBank/DDBJ databases">
        <title>Paenibacillus sp. MBLB1832 Whole Genome Shotgun Sequencing.</title>
        <authorList>
            <person name="Hwang C.Y."/>
            <person name="Cho E.-S."/>
            <person name="Seo M.-J."/>
        </authorList>
    </citation>
    <scope>NUCLEOTIDE SEQUENCE</scope>
    <source>
        <strain evidence="1">MBLB1832</strain>
    </source>
</reference>
<dbReference type="EMBL" id="CP130319">
    <property type="protein sequence ID" value="WNR44412.1"/>
    <property type="molecule type" value="Genomic_DNA"/>
</dbReference>
<sequence>MKLKTNELEKQIQINQDKIKVTEVDLSKEELIKSYSVIMNSGDIPAKVLSTMVEEKRKEIVVYVKDLPLNDGLLNKLIIIRSMNQTFRDYPDSLSISIWDDEGMALKYIKGDYDKEASYTGWEGFDHRKARIDKDDKGIHISYGLSRDDFEQVSFGLEKWTN</sequence>
<dbReference type="Proteomes" id="UP001304650">
    <property type="component" value="Chromosome"/>
</dbReference>
<dbReference type="KEGG" id="proo:MJB10_25675"/>
<name>A0AA96LNK3_9BACL</name>
<gene>
    <name evidence="1" type="ORF">MJB10_25675</name>
</gene>